<evidence type="ECO:0000256" key="2">
    <source>
        <dbReference type="SAM" id="Phobius"/>
    </source>
</evidence>
<reference evidence="3 4" key="2">
    <citation type="submission" date="2018-11" db="EMBL/GenBank/DDBJ databases">
        <authorList>
            <consortium name="Pathogen Informatics"/>
        </authorList>
    </citation>
    <scope>NUCLEOTIDE SEQUENCE [LARGE SCALE GENOMIC DNA]</scope>
</reference>
<name>A0A183IWC1_9BILA</name>
<proteinExistence type="predicted"/>
<dbReference type="EMBL" id="UZAM01011073">
    <property type="protein sequence ID" value="VDP14711.1"/>
    <property type="molecule type" value="Genomic_DNA"/>
</dbReference>
<gene>
    <name evidence="3" type="ORF">SBAD_LOCUS7918</name>
</gene>
<accession>A0A183IWC1</accession>
<dbReference type="Proteomes" id="UP000270296">
    <property type="component" value="Unassembled WGS sequence"/>
</dbReference>
<evidence type="ECO:0000313" key="5">
    <source>
        <dbReference type="WBParaSite" id="SBAD_0000821201-mRNA-1"/>
    </source>
</evidence>
<keyword evidence="2" id="KW-1133">Transmembrane helix</keyword>
<keyword evidence="2" id="KW-0812">Transmembrane</keyword>
<evidence type="ECO:0000256" key="1">
    <source>
        <dbReference type="SAM" id="MobiDB-lite"/>
    </source>
</evidence>
<evidence type="ECO:0000313" key="3">
    <source>
        <dbReference type="EMBL" id="VDP14711.1"/>
    </source>
</evidence>
<keyword evidence="2" id="KW-0472">Membrane</keyword>
<organism evidence="5">
    <name type="scientific">Soboliphyme baturini</name>
    <dbReference type="NCBI Taxonomy" id="241478"/>
    <lineage>
        <taxon>Eukaryota</taxon>
        <taxon>Metazoa</taxon>
        <taxon>Ecdysozoa</taxon>
        <taxon>Nematoda</taxon>
        <taxon>Enoplea</taxon>
        <taxon>Dorylaimia</taxon>
        <taxon>Dioctophymatida</taxon>
        <taxon>Dioctophymatoidea</taxon>
        <taxon>Soboliphymatidae</taxon>
        <taxon>Soboliphyme</taxon>
    </lineage>
</organism>
<protein>
    <submittedName>
        <fullName evidence="5">Cell surface glycoprotein 1</fullName>
    </submittedName>
</protein>
<keyword evidence="4" id="KW-1185">Reference proteome</keyword>
<reference evidence="5" key="1">
    <citation type="submission" date="2016-06" db="UniProtKB">
        <authorList>
            <consortium name="WormBaseParasite"/>
        </authorList>
    </citation>
    <scope>IDENTIFICATION</scope>
</reference>
<evidence type="ECO:0000313" key="4">
    <source>
        <dbReference type="Proteomes" id="UP000270296"/>
    </source>
</evidence>
<dbReference type="WBParaSite" id="SBAD_0000821201-mRNA-1">
    <property type="protein sequence ID" value="SBAD_0000821201-mRNA-1"/>
    <property type="gene ID" value="SBAD_0000821201"/>
</dbReference>
<feature type="transmembrane region" description="Helical" evidence="2">
    <location>
        <begin position="15"/>
        <end position="38"/>
    </location>
</feature>
<feature type="region of interest" description="Disordered" evidence="1">
    <location>
        <begin position="43"/>
        <end position="74"/>
    </location>
</feature>
<dbReference type="AlphaFoldDB" id="A0A183IWC1"/>
<sequence>METTFVESDSPTVELNAKICGALVAIAVLISAIVLCLWRRKKQSSDKAQSNQSSGDRRIPNSAKDQTSEEPAEE</sequence>